<organism evidence="2 3">
    <name type="scientific">Rohdeia mirabilis</name>
    <dbReference type="NCBI Taxonomy" id="2528008"/>
    <lineage>
        <taxon>Bacteria</taxon>
        <taxon>Pseudomonadati</taxon>
        <taxon>Planctomycetota</taxon>
        <taxon>Planctomycetia</taxon>
        <taxon>Planctomycetia incertae sedis</taxon>
        <taxon>Rohdeia</taxon>
    </lineage>
</organism>
<name>A0A518CUM5_9BACT</name>
<dbReference type="RefSeq" id="WP_145181698.1">
    <property type="nucleotide sequence ID" value="NZ_CP036290.1"/>
</dbReference>
<reference evidence="2 3" key="1">
    <citation type="submission" date="2019-02" db="EMBL/GenBank/DDBJ databases">
        <title>Deep-cultivation of Planctomycetes and their phenomic and genomic characterization uncovers novel biology.</title>
        <authorList>
            <person name="Wiegand S."/>
            <person name="Jogler M."/>
            <person name="Boedeker C."/>
            <person name="Pinto D."/>
            <person name="Vollmers J."/>
            <person name="Rivas-Marin E."/>
            <person name="Kohn T."/>
            <person name="Peeters S.H."/>
            <person name="Heuer A."/>
            <person name="Rast P."/>
            <person name="Oberbeckmann S."/>
            <person name="Bunk B."/>
            <person name="Jeske O."/>
            <person name="Meyerdierks A."/>
            <person name="Storesund J.E."/>
            <person name="Kallscheuer N."/>
            <person name="Luecker S."/>
            <person name="Lage O.M."/>
            <person name="Pohl T."/>
            <person name="Merkel B.J."/>
            <person name="Hornburger P."/>
            <person name="Mueller R.-W."/>
            <person name="Bruemmer F."/>
            <person name="Labrenz M."/>
            <person name="Spormann A.M."/>
            <person name="Op den Camp H."/>
            <person name="Overmann J."/>
            <person name="Amann R."/>
            <person name="Jetten M.S.M."/>
            <person name="Mascher T."/>
            <person name="Medema M.H."/>
            <person name="Devos D.P."/>
            <person name="Kaster A.-K."/>
            <person name="Ovreas L."/>
            <person name="Rohde M."/>
            <person name="Galperin M.Y."/>
            <person name="Jogler C."/>
        </authorList>
    </citation>
    <scope>NUCLEOTIDE SEQUENCE [LARGE SCALE GENOMIC DNA]</scope>
    <source>
        <strain evidence="2 3">Pla163</strain>
    </source>
</reference>
<evidence type="ECO:0000313" key="3">
    <source>
        <dbReference type="Proteomes" id="UP000319342"/>
    </source>
</evidence>
<dbReference type="Proteomes" id="UP000319342">
    <property type="component" value="Chromosome"/>
</dbReference>
<evidence type="ECO:0000256" key="1">
    <source>
        <dbReference type="SAM" id="MobiDB-lite"/>
    </source>
</evidence>
<feature type="region of interest" description="Disordered" evidence="1">
    <location>
        <begin position="1"/>
        <end position="53"/>
    </location>
</feature>
<sequence>MDTTGDPNFALRPETTWDWRGPLRVQDEGRAGEVPRDEIRAATERTSSELGYERRSDGNADILVRATVDVTA</sequence>
<dbReference type="EMBL" id="CP036290">
    <property type="protein sequence ID" value="QDU82925.1"/>
    <property type="molecule type" value="Genomic_DNA"/>
</dbReference>
<gene>
    <name evidence="2" type="ORF">Pla163_00190</name>
</gene>
<evidence type="ECO:0000313" key="2">
    <source>
        <dbReference type="EMBL" id="QDU82925.1"/>
    </source>
</evidence>
<dbReference type="AlphaFoldDB" id="A0A518CUM5"/>
<feature type="compositionally biased region" description="Basic and acidic residues" evidence="1">
    <location>
        <begin position="25"/>
        <end position="53"/>
    </location>
</feature>
<proteinExistence type="predicted"/>
<accession>A0A518CUM5</accession>
<keyword evidence="3" id="KW-1185">Reference proteome</keyword>
<protein>
    <submittedName>
        <fullName evidence="2">Uncharacterized protein</fullName>
    </submittedName>
</protein>